<organism evidence="9 10">
    <name type="scientific">Loktanella fryxellensis</name>
    <dbReference type="NCBI Taxonomy" id="245187"/>
    <lineage>
        <taxon>Bacteria</taxon>
        <taxon>Pseudomonadati</taxon>
        <taxon>Pseudomonadota</taxon>
        <taxon>Alphaproteobacteria</taxon>
        <taxon>Rhodobacterales</taxon>
        <taxon>Roseobacteraceae</taxon>
        <taxon>Loktanella</taxon>
    </lineage>
</organism>
<evidence type="ECO:0000256" key="1">
    <source>
        <dbReference type="ARBA" id="ARBA00004651"/>
    </source>
</evidence>
<evidence type="ECO:0000256" key="5">
    <source>
        <dbReference type="ARBA" id="ARBA00022989"/>
    </source>
</evidence>
<protein>
    <submittedName>
        <fullName evidence="9">Carbohydrate ABC transporter membrane protein 2, CUT1 family</fullName>
    </submittedName>
</protein>
<feature type="transmembrane region" description="Helical" evidence="7">
    <location>
        <begin position="205"/>
        <end position="226"/>
    </location>
</feature>
<evidence type="ECO:0000313" key="10">
    <source>
        <dbReference type="Proteomes" id="UP000199585"/>
    </source>
</evidence>
<evidence type="ECO:0000256" key="3">
    <source>
        <dbReference type="ARBA" id="ARBA00022475"/>
    </source>
</evidence>
<dbReference type="PANTHER" id="PTHR32243">
    <property type="entry name" value="MALTOSE TRANSPORT SYSTEM PERMEASE-RELATED"/>
    <property type="match status" value="1"/>
</dbReference>
<evidence type="ECO:0000256" key="6">
    <source>
        <dbReference type="ARBA" id="ARBA00023136"/>
    </source>
</evidence>
<accession>A0A1H8GQ02</accession>
<keyword evidence="2 7" id="KW-0813">Transport</keyword>
<dbReference type="Pfam" id="PF00528">
    <property type="entry name" value="BPD_transp_1"/>
    <property type="match status" value="1"/>
</dbReference>
<feature type="transmembrane region" description="Helical" evidence="7">
    <location>
        <begin position="79"/>
        <end position="103"/>
    </location>
</feature>
<keyword evidence="4 7" id="KW-0812">Transmembrane</keyword>
<keyword evidence="5 7" id="KW-1133">Transmembrane helix</keyword>
<feature type="transmembrane region" description="Helical" evidence="7">
    <location>
        <begin position="21"/>
        <end position="44"/>
    </location>
</feature>
<evidence type="ECO:0000256" key="7">
    <source>
        <dbReference type="RuleBase" id="RU363032"/>
    </source>
</evidence>
<evidence type="ECO:0000256" key="4">
    <source>
        <dbReference type="ARBA" id="ARBA00022692"/>
    </source>
</evidence>
<proteinExistence type="inferred from homology"/>
<keyword evidence="3" id="KW-1003">Cell membrane</keyword>
<dbReference type="STRING" id="245187.SAMN04488003_11743"/>
<dbReference type="PANTHER" id="PTHR32243:SF18">
    <property type="entry name" value="INNER MEMBRANE ABC TRANSPORTER PERMEASE PROTEIN YCJP"/>
    <property type="match status" value="1"/>
</dbReference>
<comment type="similarity">
    <text evidence="7">Belongs to the binding-protein-dependent transport system permease family.</text>
</comment>
<evidence type="ECO:0000313" key="9">
    <source>
        <dbReference type="EMBL" id="SEN46092.1"/>
    </source>
</evidence>
<feature type="transmembrane region" description="Helical" evidence="7">
    <location>
        <begin position="149"/>
        <end position="167"/>
    </location>
</feature>
<dbReference type="AlphaFoldDB" id="A0A1H8GQ02"/>
<dbReference type="Proteomes" id="UP000199585">
    <property type="component" value="Unassembled WGS sequence"/>
</dbReference>
<gene>
    <name evidence="9" type="ORF">SAMN04488003_11743</name>
</gene>
<dbReference type="PROSITE" id="PS50928">
    <property type="entry name" value="ABC_TM1"/>
    <property type="match status" value="1"/>
</dbReference>
<dbReference type="GO" id="GO:0005886">
    <property type="term" value="C:plasma membrane"/>
    <property type="evidence" value="ECO:0007669"/>
    <property type="project" value="UniProtKB-SubCell"/>
</dbReference>
<dbReference type="SUPFAM" id="SSF161098">
    <property type="entry name" value="MetI-like"/>
    <property type="match status" value="1"/>
</dbReference>
<feature type="transmembrane region" description="Helical" evidence="7">
    <location>
        <begin position="253"/>
        <end position="272"/>
    </location>
</feature>
<evidence type="ECO:0000259" key="8">
    <source>
        <dbReference type="PROSITE" id="PS50928"/>
    </source>
</evidence>
<dbReference type="InterPro" id="IPR050901">
    <property type="entry name" value="BP-dep_ABC_trans_perm"/>
</dbReference>
<reference evidence="9 10" key="1">
    <citation type="submission" date="2016-10" db="EMBL/GenBank/DDBJ databases">
        <authorList>
            <person name="de Groot N.N."/>
        </authorList>
    </citation>
    <scope>NUCLEOTIDE SEQUENCE [LARGE SCALE GENOMIC DNA]</scope>
    <source>
        <strain evidence="9 10">DSM 16213</strain>
    </source>
</reference>
<feature type="transmembrane region" description="Helical" evidence="7">
    <location>
        <begin position="115"/>
        <end position="137"/>
    </location>
</feature>
<evidence type="ECO:0000256" key="2">
    <source>
        <dbReference type="ARBA" id="ARBA00022448"/>
    </source>
</evidence>
<dbReference type="Gene3D" id="1.10.3720.10">
    <property type="entry name" value="MetI-like"/>
    <property type="match status" value="1"/>
</dbReference>
<dbReference type="CDD" id="cd06261">
    <property type="entry name" value="TM_PBP2"/>
    <property type="match status" value="1"/>
</dbReference>
<dbReference type="GO" id="GO:0055085">
    <property type="term" value="P:transmembrane transport"/>
    <property type="evidence" value="ECO:0007669"/>
    <property type="project" value="InterPro"/>
</dbReference>
<comment type="subcellular location">
    <subcellularLocation>
        <location evidence="1 7">Cell membrane</location>
        <topology evidence="1 7">Multi-pass membrane protein</topology>
    </subcellularLocation>
</comment>
<keyword evidence="10" id="KW-1185">Reference proteome</keyword>
<dbReference type="EMBL" id="FOCI01000017">
    <property type="protein sequence ID" value="SEN46092.1"/>
    <property type="molecule type" value="Genomic_DNA"/>
</dbReference>
<keyword evidence="6 7" id="KW-0472">Membrane</keyword>
<dbReference type="InterPro" id="IPR000515">
    <property type="entry name" value="MetI-like"/>
</dbReference>
<name>A0A1H8GQ02_9RHOB</name>
<dbReference type="InterPro" id="IPR035906">
    <property type="entry name" value="MetI-like_sf"/>
</dbReference>
<feature type="domain" description="ABC transmembrane type-1" evidence="8">
    <location>
        <begin position="80"/>
        <end position="272"/>
    </location>
</feature>
<sequence>MSGLRMSRLRMTGDRWGDVATYLLLGVLGVFFALPFAWLLSLAVRTPAEVYLGAARFIPQAPTLDNFALILSDPAFLTYLWNGLKLSAAGATLAVLLAIPAAYAASRLDFKGKNAILVGILAVQMISPLVILVPLYRWMVALDLLNRDLSVIAVYGALGMPLAVWLLKVTFDAIPKDLEEAAAIDGASRLTTLLRITLPLARPGIASAFILAMVTNWSQFLIPFILLERDGDWPISVAIFNFAGSTSASTTQVLAAACIVAVLPAVAVFVALQRMIVSALVVGAVKG</sequence>